<accession>A0A6B0VTI8</accession>
<dbReference type="GO" id="GO:0016740">
    <property type="term" value="F:transferase activity"/>
    <property type="evidence" value="ECO:0007669"/>
    <property type="project" value="UniProtKB-KW"/>
</dbReference>
<comment type="caution">
    <text evidence="3">The sequence shown here is derived from an EMBL/GenBank/DDBJ whole genome shotgun (WGS) entry which is preliminary data.</text>
</comment>
<evidence type="ECO:0000256" key="1">
    <source>
        <dbReference type="SAM" id="Phobius"/>
    </source>
</evidence>
<dbReference type="Pfam" id="PF00535">
    <property type="entry name" value="Glycos_transf_2"/>
    <property type="match status" value="2"/>
</dbReference>
<dbReference type="OrthoDB" id="11098at2157"/>
<feature type="transmembrane region" description="Helical" evidence="1">
    <location>
        <begin position="283"/>
        <end position="309"/>
    </location>
</feature>
<evidence type="ECO:0000313" key="4">
    <source>
        <dbReference type="Proteomes" id="UP000434101"/>
    </source>
</evidence>
<keyword evidence="3" id="KW-0808">Transferase</keyword>
<dbReference type="PANTHER" id="PTHR48090">
    <property type="entry name" value="UNDECAPRENYL-PHOSPHATE 4-DEOXY-4-FORMAMIDO-L-ARABINOSE TRANSFERASE-RELATED"/>
    <property type="match status" value="1"/>
</dbReference>
<proteinExistence type="predicted"/>
<keyword evidence="1" id="KW-1133">Transmembrane helix</keyword>
<dbReference type="Proteomes" id="UP000434101">
    <property type="component" value="Unassembled WGS sequence"/>
</dbReference>
<dbReference type="AlphaFoldDB" id="A0A6B0VTI8"/>
<evidence type="ECO:0000259" key="2">
    <source>
        <dbReference type="Pfam" id="PF00535"/>
    </source>
</evidence>
<evidence type="ECO:0000313" key="3">
    <source>
        <dbReference type="EMBL" id="MXV64112.1"/>
    </source>
</evidence>
<dbReference type="SUPFAM" id="SSF53448">
    <property type="entry name" value="Nucleotide-diphospho-sugar transferases"/>
    <property type="match status" value="1"/>
</dbReference>
<sequence length="352" mass="38403">MYREATVGVVIPAYNESGFVGDVIRGLPDYVDRIYVIDDRSTDDTWDEIREAARKDASADSTDDAVSAPQIVADGGASALTTRASVRDSIGRVVPIRHRENLGAGGAIKTGYLAALADGVDATVTVDADGQMDLTEMSRLLDPIVEDEADYAKGNRLLSRTYRASMPRFRFLGNATLTGLTKIASGYWKTMDPQNGYTAISRNALETIDLENLYEYYGYCNDLLVKLNVHGMRVADVAMPAVYGEEESSIRYSSYVPKVSTMLLRNFLWRLRRKYLVLDFHPLALFYLFGAGMAGAGLLATGAGLIASVSSLVPALAQGSTILFLLVAGLAFLLFAMVFDMGESEHLETQIR</sequence>
<protein>
    <submittedName>
        <fullName evidence="3">Glycosyltransferase</fullName>
    </submittedName>
</protein>
<reference evidence="3 4" key="1">
    <citation type="submission" date="2020-01" db="EMBL/GenBank/DDBJ databases">
        <title>Natronorubrum sp. JWXQ-INN 674 isolated from Inner Mongolia Autonomous Region of China.</title>
        <authorList>
            <person name="Xue Q."/>
        </authorList>
    </citation>
    <scope>NUCLEOTIDE SEQUENCE [LARGE SCALE GENOMIC DNA]</scope>
    <source>
        <strain evidence="3 4">JWXQ-INN-674</strain>
    </source>
</reference>
<gene>
    <name evidence="3" type="ORF">GS429_18985</name>
</gene>
<dbReference type="InterPro" id="IPR001173">
    <property type="entry name" value="Glyco_trans_2-like"/>
</dbReference>
<dbReference type="RefSeq" id="WP_160067105.1">
    <property type="nucleotide sequence ID" value="NZ_WUYX01000069.1"/>
</dbReference>
<dbReference type="EMBL" id="WUYX01000069">
    <property type="protein sequence ID" value="MXV64112.1"/>
    <property type="molecule type" value="Genomic_DNA"/>
</dbReference>
<keyword evidence="1" id="KW-0812">Transmembrane</keyword>
<dbReference type="PANTHER" id="PTHR48090:SF7">
    <property type="entry name" value="RFBJ PROTEIN"/>
    <property type="match status" value="1"/>
</dbReference>
<name>A0A6B0VTI8_9EURY</name>
<feature type="transmembrane region" description="Helical" evidence="1">
    <location>
        <begin position="315"/>
        <end position="339"/>
    </location>
</feature>
<keyword evidence="1" id="KW-0472">Membrane</keyword>
<organism evidence="3 4">
    <name type="scientific">Natronorubrum halalkaliphilum</name>
    <dbReference type="NCBI Taxonomy" id="2691917"/>
    <lineage>
        <taxon>Archaea</taxon>
        <taxon>Methanobacteriati</taxon>
        <taxon>Methanobacteriota</taxon>
        <taxon>Stenosarchaea group</taxon>
        <taxon>Halobacteria</taxon>
        <taxon>Halobacteriales</taxon>
        <taxon>Natrialbaceae</taxon>
        <taxon>Natronorubrum</taxon>
    </lineage>
</organism>
<dbReference type="InterPro" id="IPR050256">
    <property type="entry name" value="Glycosyltransferase_2"/>
</dbReference>
<dbReference type="InterPro" id="IPR029044">
    <property type="entry name" value="Nucleotide-diphossugar_trans"/>
</dbReference>
<dbReference type="Gene3D" id="3.90.550.10">
    <property type="entry name" value="Spore Coat Polysaccharide Biosynthesis Protein SpsA, Chain A"/>
    <property type="match status" value="1"/>
</dbReference>
<dbReference type="CDD" id="cd04179">
    <property type="entry name" value="DPM_DPG-synthase_like"/>
    <property type="match status" value="1"/>
</dbReference>
<feature type="domain" description="Glycosyltransferase 2-like" evidence="2">
    <location>
        <begin position="82"/>
        <end position="208"/>
    </location>
</feature>
<feature type="domain" description="Glycosyltransferase 2-like" evidence="2">
    <location>
        <begin position="9"/>
        <end position="54"/>
    </location>
</feature>
<keyword evidence="4" id="KW-1185">Reference proteome</keyword>